<sequence length="396" mass="40920">MTTRSKVMAFAGFGLAAAVGISGCGSGSDGDAATEKSSATGNTPKEKVVAAFTNHASLSTAGYTLALDSTEQDIAKISAAQPKKGDDETITASDIKDAAQVLGGKVTLTQTAPDGKTFADMFRVSQYSSADPQVWKDPAKVKAMLEEQGSASASVVLDDSSLVDFVTTDGVVYLRADAEKIATMSGLGSVSDAQAMLGQLPPSIATPAKTALDGGWLSIDLVQTVTVLGDQGVLDALPQETVTPSIDPKQVQGFVDSLQASLETDSQVTEIDGGDQGDGYRVVVPIRKIATAVQDDLVGIFGQDLAGDLRKSISEVPDDETVTVDVFVDDDKLSGVNLDLVQFLEKPVEDVTFALDVDIDDEAAPVRAPGGATAVDVKAILDTIPADAFTGLAEGR</sequence>
<feature type="chain" id="PRO_5046544229" description="Lipoprotein" evidence="1">
    <location>
        <begin position="17"/>
        <end position="396"/>
    </location>
</feature>
<dbReference type="Proteomes" id="UP001197247">
    <property type="component" value="Unassembled WGS sequence"/>
</dbReference>
<evidence type="ECO:0000313" key="2">
    <source>
        <dbReference type="EMBL" id="MBT0771431.1"/>
    </source>
</evidence>
<comment type="caution">
    <text evidence="2">The sequence shown here is derived from an EMBL/GenBank/DDBJ whole genome shotgun (WGS) entry which is preliminary data.</text>
</comment>
<protein>
    <recommendedName>
        <fullName evidence="4">Lipoprotein</fullName>
    </recommendedName>
</protein>
<dbReference type="PROSITE" id="PS51257">
    <property type="entry name" value="PROKAR_LIPOPROTEIN"/>
    <property type="match status" value="1"/>
</dbReference>
<dbReference type="EMBL" id="JAHBAY010000009">
    <property type="protein sequence ID" value="MBT0771431.1"/>
    <property type="molecule type" value="Genomic_DNA"/>
</dbReference>
<accession>A0ABS5TMM0</accession>
<name>A0ABS5TMM0_9ACTN</name>
<dbReference type="RefSeq" id="WP_214157751.1">
    <property type="nucleotide sequence ID" value="NZ_JAHBAY010000009.1"/>
</dbReference>
<evidence type="ECO:0000313" key="3">
    <source>
        <dbReference type="Proteomes" id="UP001197247"/>
    </source>
</evidence>
<feature type="signal peptide" evidence="1">
    <location>
        <begin position="1"/>
        <end position="16"/>
    </location>
</feature>
<keyword evidence="3" id="KW-1185">Reference proteome</keyword>
<evidence type="ECO:0008006" key="4">
    <source>
        <dbReference type="Google" id="ProtNLM"/>
    </source>
</evidence>
<gene>
    <name evidence="2" type="ORF">KIH74_21015</name>
</gene>
<evidence type="ECO:0000256" key="1">
    <source>
        <dbReference type="SAM" id="SignalP"/>
    </source>
</evidence>
<organism evidence="2 3">
    <name type="scientific">Kineosporia corallincola</name>
    <dbReference type="NCBI Taxonomy" id="2835133"/>
    <lineage>
        <taxon>Bacteria</taxon>
        <taxon>Bacillati</taxon>
        <taxon>Actinomycetota</taxon>
        <taxon>Actinomycetes</taxon>
        <taxon>Kineosporiales</taxon>
        <taxon>Kineosporiaceae</taxon>
        <taxon>Kineosporia</taxon>
    </lineage>
</organism>
<proteinExistence type="predicted"/>
<keyword evidence="1" id="KW-0732">Signal</keyword>
<reference evidence="2 3" key="1">
    <citation type="submission" date="2021-05" db="EMBL/GenBank/DDBJ databases">
        <title>Kineosporia and Streptomyces sp. nov. two new marine actinobacteria isolated from Coral.</title>
        <authorList>
            <person name="Buangrab K."/>
            <person name="Sutthacheep M."/>
            <person name="Yeemin T."/>
            <person name="Harunari E."/>
            <person name="Igarashi Y."/>
            <person name="Kanchanasin P."/>
            <person name="Tanasupawat S."/>
            <person name="Phongsopitanun W."/>
        </authorList>
    </citation>
    <scope>NUCLEOTIDE SEQUENCE [LARGE SCALE GENOMIC DNA]</scope>
    <source>
        <strain evidence="2 3">J2-2</strain>
    </source>
</reference>